<proteinExistence type="inferred from homology"/>
<organism evidence="4 5">
    <name type="scientific">Armillaria luteobubalina</name>
    <dbReference type="NCBI Taxonomy" id="153913"/>
    <lineage>
        <taxon>Eukaryota</taxon>
        <taxon>Fungi</taxon>
        <taxon>Dikarya</taxon>
        <taxon>Basidiomycota</taxon>
        <taxon>Agaricomycotina</taxon>
        <taxon>Agaricomycetes</taxon>
        <taxon>Agaricomycetidae</taxon>
        <taxon>Agaricales</taxon>
        <taxon>Marasmiineae</taxon>
        <taxon>Physalacriaceae</taxon>
        <taxon>Armillaria</taxon>
    </lineage>
</organism>
<comment type="caution">
    <text evidence="4">The sequence shown here is derived from an EMBL/GenBank/DDBJ whole genome shotgun (WGS) entry which is preliminary data.</text>
</comment>
<feature type="region of interest" description="Disordered" evidence="3">
    <location>
        <begin position="431"/>
        <end position="459"/>
    </location>
</feature>
<feature type="compositionally biased region" description="Low complexity" evidence="3">
    <location>
        <begin position="259"/>
        <end position="346"/>
    </location>
</feature>
<feature type="region of interest" description="Disordered" evidence="3">
    <location>
        <begin position="394"/>
        <end position="413"/>
    </location>
</feature>
<gene>
    <name evidence="4" type="ORF">EDD18DRAFT_1076242</name>
</gene>
<dbReference type="EMBL" id="JAUEPU010000018">
    <property type="protein sequence ID" value="KAK0495138.1"/>
    <property type="molecule type" value="Genomic_DNA"/>
</dbReference>
<feature type="compositionally biased region" description="Basic and acidic residues" evidence="3">
    <location>
        <begin position="26"/>
        <end position="95"/>
    </location>
</feature>
<name>A0AA39Q2P4_9AGAR</name>
<feature type="compositionally biased region" description="Basic and acidic residues" evidence="3">
    <location>
        <begin position="140"/>
        <end position="159"/>
    </location>
</feature>
<dbReference type="GO" id="GO:0042393">
    <property type="term" value="F:histone binding"/>
    <property type="evidence" value="ECO:0007669"/>
    <property type="project" value="TreeGrafter"/>
</dbReference>
<keyword evidence="2" id="KW-0175">Coiled coil</keyword>
<evidence type="ECO:0000313" key="5">
    <source>
        <dbReference type="Proteomes" id="UP001175228"/>
    </source>
</evidence>
<dbReference type="Pfam" id="PF08243">
    <property type="entry name" value="SPT2"/>
    <property type="match status" value="1"/>
</dbReference>
<dbReference type="PANTHER" id="PTHR22691:SF8">
    <property type="entry name" value="PROTEIN SPT2 HOMOLOG"/>
    <property type="match status" value="1"/>
</dbReference>
<evidence type="ECO:0008006" key="6">
    <source>
        <dbReference type="Google" id="ProtNLM"/>
    </source>
</evidence>
<feature type="region of interest" description="Disordered" evidence="3">
    <location>
        <begin position="1"/>
        <end position="194"/>
    </location>
</feature>
<reference evidence="4" key="1">
    <citation type="submission" date="2023-06" db="EMBL/GenBank/DDBJ databases">
        <authorList>
            <consortium name="Lawrence Berkeley National Laboratory"/>
            <person name="Ahrendt S."/>
            <person name="Sahu N."/>
            <person name="Indic B."/>
            <person name="Wong-Bajracharya J."/>
            <person name="Merenyi Z."/>
            <person name="Ke H.-M."/>
            <person name="Monk M."/>
            <person name="Kocsube S."/>
            <person name="Drula E."/>
            <person name="Lipzen A."/>
            <person name="Balint B."/>
            <person name="Henrissat B."/>
            <person name="Andreopoulos B."/>
            <person name="Martin F.M."/>
            <person name="Harder C.B."/>
            <person name="Rigling D."/>
            <person name="Ford K.L."/>
            <person name="Foster G.D."/>
            <person name="Pangilinan J."/>
            <person name="Papanicolaou A."/>
            <person name="Barry K."/>
            <person name="LaButti K."/>
            <person name="Viragh M."/>
            <person name="Koriabine M."/>
            <person name="Yan M."/>
            <person name="Riley R."/>
            <person name="Champramary S."/>
            <person name="Plett K.L."/>
            <person name="Tsai I.J."/>
            <person name="Slot J."/>
            <person name="Sipos G."/>
            <person name="Plett J."/>
            <person name="Nagy L.G."/>
            <person name="Grigoriev I.V."/>
        </authorList>
    </citation>
    <scope>NUCLEOTIDE SEQUENCE</scope>
    <source>
        <strain evidence="4">HWK02</strain>
    </source>
</reference>
<accession>A0AA39Q2P4</accession>
<evidence type="ECO:0000256" key="1">
    <source>
        <dbReference type="ARBA" id="ARBA00006461"/>
    </source>
</evidence>
<feature type="region of interest" description="Disordered" evidence="3">
    <location>
        <begin position="234"/>
        <end position="388"/>
    </location>
</feature>
<evidence type="ECO:0000256" key="3">
    <source>
        <dbReference type="SAM" id="MobiDB-lite"/>
    </source>
</evidence>
<dbReference type="GO" id="GO:0006360">
    <property type="term" value="P:transcription by RNA polymerase I"/>
    <property type="evidence" value="ECO:0007669"/>
    <property type="project" value="TreeGrafter"/>
</dbReference>
<feature type="compositionally biased region" description="Low complexity" evidence="3">
    <location>
        <begin position="110"/>
        <end position="119"/>
    </location>
</feature>
<sequence>MSGFAALMALSATQTRESQKSVETALAERQRRERERRQKQDEADRKQRELEAKLRLKHFEDEKREKERQRQKEEKMKALEAARLRREEVERDHLRYGAKKPGKSETKWPSSSSQTQTQESVRKRRFPSEDDEASGFAILTREEKRQRKEQAQYRNEFRSARRTPAKSYTKAGRQLPGGAIDVTTTTPGLPPLSLPAGMTARERLAAVPMHLIKLNTNKRDTRSIDEIVKDIQQEKKRKTLSGEDAKSFNDWFSDKKKTTTASATPKTAASASSSRASITYPSASQRNTPISSAPSSAPKKATSVPPPRTSSSSSKPAAKAVPSLASKRSGSSDAPRSAPSKSSAKPVQTRPETRPAVKKRPRSPSSSVSPPPPKRRSGGLDDDMRSQIWAALGKNRNAYVGHDDFSDDEDMEADASALEREEIISSKIARREEEEALAAERRHEEEKRRKRLAKERRGD</sequence>
<dbReference type="InterPro" id="IPR013256">
    <property type="entry name" value="Chromatin_SPT2"/>
</dbReference>
<dbReference type="GO" id="GO:0005730">
    <property type="term" value="C:nucleolus"/>
    <property type="evidence" value="ECO:0007669"/>
    <property type="project" value="TreeGrafter"/>
</dbReference>
<feature type="compositionally biased region" description="Basic residues" evidence="3">
    <location>
        <begin position="448"/>
        <end position="459"/>
    </location>
</feature>
<feature type="compositionally biased region" description="Basic and acidic residues" evidence="3">
    <location>
        <begin position="234"/>
        <end position="257"/>
    </location>
</feature>
<evidence type="ECO:0000256" key="2">
    <source>
        <dbReference type="ARBA" id="ARBA00023054"/>
    </source>
</evidence>
<evidence type="ECO:0000313" key="4">
    <source>
        <dbReference type="EMBL" id="KAK0495138.1"/>
    </source>
</evidence>
<feature type="compositionally biased region" description="Basic and acidic residues" evidence="3">
    <location>
        <begin position="431"/>
        <end position="447"/>
    </location>
</feature>
<dbReference type="AlphaFoldDB" id="A0AA39Q2P4"/>
<keyword evidence="5" id="KW-1185">Reference proteome</keyword>
<dbReference type="PANTHER" id="PTHR22691">
    <property type="entry name" value="YEAST SPT2-RELATED"/>
    <property type="match status" value="1"/>
</dbReference>
<dbReference type="GO" id="GO:0003677">
    <property type="term" value="F:DNA binding"/>
    <property type="evidence" value="ECO:0007669"/>
    <property type="project" value="TreeGrafter"/>
</dbReference>
<dbReference type="Proteomes" id="UP001175228">
    <property type="component" value="Unassembled WGS sequence"/>
</dbReference>
<dbReference type="GO" id="GO:0006334">
    <property type="term" value="P:nucleosome assembly"/>
    <property type="evidence" value="ECO:0007669"/>
    <property type="project" value="TreeGrafter"/>
</dbReference>
<dbReference type="SMART" id="SM00784">
    <property type="entry name" value="SPT2"/>
    <property type="match status" value="1"/>
</dbReference>
<protein>
    <recommendedName>
        <fullName evidence="6">SPT2-domain-containing protein</fullName>
    </recommendedName>
</protein>
<comment type="similarity">
    <text evidence="1">Belongs to the SPT2 family.</text>
</comment>